<gene>
    <name evidence="3" type="primary">grpE</name>
    <name evidence="5" type="ORF">DCCM_2709</name>
</gene>
<dbReference type="Gene3D" id="2.30.22.10">
    <property type="entry name" value="Head domain of nucleotide exchange factor GrpE"/>
    <property type="match status" value="1"/>
</dbReference>
<reference evidence="6" key="1">
    <citation type="submission" date="2018-02" db="EMBL/GenBank/DDBJ databases">
        <title>Genome sequence of Desulfocucumis palustris strain NAW-5.</title>
        <authorList>
            <person name="Watanabe M."/>
            <person name="Kojima H."/>
            <person name="Fukui M."/>
        </authorList>
    </citation>
    <scope>NUCLEOTIDE SEQUENCE [LARGE SCALE GENOMIC DNA]</scope>
    <source>
        <strain evidence="6">NAW-5</strain>
    </source>
</reference>
<evidence type="ECO:0000256" key="1">
    <source>
        <dbReference type="ARBA" id="ARBA00009054"/>
    </source>
</evidence>
<comment type="subcellular location">
    <subcellularLocation>
        <location evidence="3">Cytoplasm</location>
    </subcellularLocation>
</comment>
<comment type="function">
    <text evidence="3">Participates actively in the response to hyperosmotic and heat shock by preventing the aggregation of stress-denatured proteins, in association with DnaK and GrpE. It is the nucleotide exchange factor for DnaK and may function as a thermosensor. Unfolded proteins bind initially to DnaJ; upon interaction with the DnaJ-bound protein, DnaK hydrolyzes its bound ATP, resulting in the formation of a stable complex. GrpE releases ADP from DnaK; ATP binding to DnaK triggers the release of the substrate protein, thus completing the reaction cycle. Several rounds of ATP-dependent interactions between DnaJ, DnaK and GrpE are required for fully efficient folding.</text>
</comment>
<dbReference type="SUPFAM" id="SSF58014">
    <property type="entry name" value="Coiled-coil domain of nucleotide exchange factor GrpE"/>
    <property type="match status" value="1"/>
</dbReference>
<dbReference type="OrthoDB" id="9812586at2"/>
<dbReference type="PANTHER" id="PTHR21237:SF40">
    <property type="entry name" value="CELL CYCLE AND APOPTOSIS REGULATOR PROTEIN 2"/>
    <property type="match status" value="1"/>
</dbReference>
<dbReference type="SUPFAM" id="SSF51064">
    <property type="entry name" value="Head domain of nucleotide exchange factor GrpE"/>
    <property type="match status" value="1"/>
</dbReference>
<dbReference type="RefSeq" id="WP_104371970.1">
    <property type="nucleotide sequence ID" value="NZ_BFAV01000104.1"/>
</dbReference>
<organism evidence="5 6">
    <name type="scientific">Desulfocucumis palustris</name>
    <dbReference type="NCBI Taxonomy" id="1898651"/>
    <lineage>
        <taxon>Bacteria</taxon>
        <taxon>Bacillati</taxon>
        <taxon>Bacillota</taxon>
        <taxon>Clostridia</taxon>
        <taxon>Eubacteriales</taxon>
        <taxon>Desulfocucumaceae</taxon>
        <taxon>Desulfocucumis</taxon>
    </lineage>
</organism>
<dbReference type="EMBL" id="BFAV01000104">
    <property type="protein sequence ID" value="GBF33603.1"/>
    <property type="molecule type" value="Genomic_DNA"/>
</dbReference>
<comment type="similarity">
    <text evidence="1 3 4">Belongs to the GrpE family.</text>
</comment>
<name>A0A2L2XD04_9FIRM</name>
<dbReference type="Pfam" id="PF01025">
    <property type="entry name" value="GrpE"/>
    <property type="match status" value="1"/>
</dbReference>
<accession>A0A2L2XD04</accession>
<dbReference type="AlphaFoldDB" id="A0A2L2XD04"/>
<evidence type="ECO:0000256" key="4">
    <source>
        <dbReference type="RuleBase" id="RU004478"/>
    </source>
</evidence>
<keyword evidence="6" id="KW-1185">Reference proteome</keyword>
<dbReference type="HAMAP" id="MF_01151">
    <property type="entry name" value="GrpE"/>
    <property type="match status" value="1"/>
</dbReference>
<sequence length="155" mass="17859">MNEQPQRAKDLEEANTLRRELAEEKNRHLRTLADFDNYRKRVEREAEAGSLRGKKELVRDLLSVLDIFERVPAQIQDEEIRRGLLLVQRQLRDTLDRHGLERVESLGRPFDPAGHEGVGYVQSNTCPPGHVAEELSPGYRFGNELLRPARVLVVK</sequence>
<proteinExistence type="inferred from homology"/>
<evidence type="ECO:0000256" key="3">
    <source>
        <dbReference type="HAMAP-Rule" id="MF_01151"/>
    </source>
</evidence>
<dbReference type="GO" id="GO:0000774">
    <property type="term" value="F:adenyl-nucleotide exchange factor activity"/>
    <property type="evidence" value="ECO:0007669"/>
    <property type="project" value="InterPro"/>
</dbReference>
<dbReference type="GO" id="GO:0006457">
    <property type="term" value="P:protein folding"/>
    <property type="evidence" value="ECO:0007669"/>
    <property type="project" value="InterPro"/>
</dbReference>
<keyword evidence="3 5" id="KW-0346">Stress response</keyword>
<protein>
    <recommendedName>
        <fullName evidence="3">Protein GrpE</fullName>
    </recommendedName>
    <alternativeName>
        <fullName evidence="3">HSP-70 cofactor</fullName>
    </alternativeName>
</protein>
<dbReference type="Gene3D" id="3.90.20.20">
    <property type="match status" value="1"/>
</dbReference>
<dbReference type="PRINTS" id="PR00773">
    <property type="entry name" value="GRPEPROTEIN"/>
</dbReference>
<dbReference type="InterPro" id="IPR000740">
    <property type="entry name" value="GrpE"/>
</dbReference>
<evidence type="ECO:0000313" key="5">
    <source>
        <dbReference type="EMBL" id="GBF33603.1"/>
    </source>
</evidence>
<keyword evidence="2 3" id="KW-0143">Chaperone</keyword>
<dbReference type="InterPro" id="IPR013805">
    <property type="entry name" value="GrpE_CC"/>
</dbReference>
<dbReference type="GO" id="GO:0051087">
    <property type="term" value="F:protein-folding chaperone binding"/>
    <property type="evidence" value="ECO:0007669"/>
    <property type="project" value="InterPro"/>
</dbReference>
<keyword evidence="3" id="KW-0963">Cytoplasm</keyword>
<dbReference type="Proteomes" id="UP000239549">
    <property type="component" value="Unassembled WGS sequence"/>
</dbReference>
<dbReference type="InterPro" id="IPR009012">
    <property type="entry name" value="GrpE_head"/>
</dbReference>
<evidence type="ECO:0000313" key="6">
    <source>
        <dbReference type="Proteomes" id="UP000239549"/>
    </source>
</evidence>
<dbReference type="GO" id="GO:0042803">
    <property type="term" value="F:protein homodimerization activity"/>
    <property type="evidence" value="ECO:0007669"/>
    <property type="project" value="InterPro"/>
</dbReference>
<dbReference type="GO" id="GO:0051082">
    <property type="term" value="F:unfolded protein binding"/>
    <property type="evidence" value="ECO:0007669"/>
    <property type="project" value="TreeGrafter"/>
</dbReference>
<comment type="caution">
    <text evidence="5">The sequence shown here is derived from an EMBL/GenBank/DDBJ whole genome shotgun (WGS) entry which is preliminary data.</text>
</comment>
<dbReference type="CDD" id="cd00446">
    <property type="entry name" value="GrpE"/>
    <property type="match status" value="1"/>
</dbReference>
<evidence type="ECO:0000256" key="2">
    <source>
        <dbReference type="ARBA" id="ARBA00023186"/>
    </source>
</evidence>
<dbReference type="GO" id="GO:0005737">
    <property type="term" value="C:cytoplasm"/>
    <property type="evidence" value="ECO:0007669"/>
    <property type="project" value="UniProtKB-SubCell"/>
</dbReference>
<comment type="subunit">
    <text evidence="3">Homodimer.</text>
</comment>
<dbReference type="PANTHER" id="PTHR21237">
    <property type="entry name" value="GRPE PROTEIN"/>
    <property type="match status" value="1"/>
</dbReference>